<proteinExistence type="predicted"/>
<name>A0ACC0AGY6_CATRO</name>
<reference evidence="2" key="1">
    <citation type="journal article" date="2023" name="Nat. Plants">
        <title>Single-cell RNA sequencing provides a high-resolution roadmap for understanding the multicellular compartmentation of specialized metabolism.</title>
        <authorList>
            <person name="Sun S."/>
            <person name="Shen X."/>
            <person name="Li Y."/>
            <person name="Li Y."/>
            <person name="Wang S."/>
            <person name="Li R."/>
            <person name="Zhang H."/>
            <person name="Shen G."/>
            <person name="Guo B."/>
            <person name="Wei J."/>
            <person name="Xu J."/>
            <person name="St-Pierre B."/>
            <person name="Chen S."/>
            <person name="Sun C."/>
        </authorList>
    </citation>
    <scope>NUCLEOTIDE SEQUENCE [LARGE SCALE GENOMIC DNA]</scope>
</reference>
<dbReference type="EMBL" id="CM044706">
    <property type="protein sequence ID" value="KAI5660084.1"/>
    <property type="molecule type" value="Genomic_DNA"/>
</dbReference>
<gene>
    <name evidence="1" type="ORF">M9H77_28877</name>
</gene>
<organism evidence="1 2">
    <name type="scientific">Catharanthus roseus</name>
    <name type="common">Madagascar periwinkle</name>
    <name type="synonym">Vinca rosea</name>
    <dbReference type="NCBI Taxonomy" id="4058"/>
    <lineage>
        <taxon>Eukaryota</taxon>
        <taxon>Viridiplantae</taxon>
        <taxon>Streptophyta</taxon>
        <taxon>Embryophyta</taxon>
        <taxon>Tracheophyta</taxon>
        <taxon>Spermatophyta</taxon>
        <taxon>Magnoliopsida</taxon>
        <taxon>eudicotyledons</taxon>
        <taxon>Gunneridae</taxon>
        <taxon>Pentapetalae</taxon>
        <taxon>asterids</taxon>
        <taxon>lamiids</taxon>
        <taxon>Gentianales</taxon>
        <taxon>Apocynaceae</taxon>
        <taxon>Rauvolfioideae</taxon>
        <taxon>Vinceae</taxon>
        <taxon>Catharanthinae</taxon>
        <taxon>Catharanthus</taxon>
    </lineage>
</organism>
<protein>
    <submittedName>
        <fullName evidence="1">Uncharacterized protein</fullName>
    </submittedName>
</protein>
<sequence length="890" mass="98071">MSETKSHILIVPYPAQGHMIPLLDFTHLLAIRGIAITILITPKNLPLLNPILTKNPSIQTLILPFPAHPNIPAGVENVKDLPAGGFRAMMYTLCQLQNPVVQWFKNHPSPPTAIVHDIFMGFCHRISAEIGVPAYVFSPSGALPLAIIYSLWRDFPKRRNPSDDNEMISFPKVPKCPIYPWWQLSPIYRSYVADDELSSPISKSIRANFDGDLASYGLLINTFYGLENIYLDNLKELLGHNRVWAVGPVLPPNDHSSSPVERGGSSSISAAEVSSWLDKCGENAVVYVCFGSQAVLTNEQMEALTMALEKSGVKFILSVKGATKGHEEVEKYGQFPSGFESRVAGRGLIIKGWAPQVLILRHRSTGAFLTHCGWNSVLEGIVSGVPMLAWPMGADQFSNATLIVDELKIGVRVCEGDETVPDADEMGKVLAKAINGFEEERKRSIELQKAASDAVTDGGTQILLNRNFTITVLITPSNLPLLQNLQSFQPFDSLLHTLVLPFPELSASSSHRLPAEIRSSSQLHDQILEWFHRHPSPPVALISDFFLGWTQNLATHLGIPRIVFWPSGALSSLILIHTWRNIGKIVGAAAADDINSVISFPNIPNSPEFPSWQVAEFPRQFVKGDPDWEFLREGLLLNSASWGAVFNSFSELEGAFIDDVKKEMGHDRVWVVGPLLPNNNNESSFLDSLCNRGGSSVLPRHHMMTWLDDKAAESVLYVCFGSRSILTSQQVGILADTLECSGVHFIWRADDKIPKGYKDRVGNRGLILNGWAPQVSILRHRAVGAFLTHCGWNSLMEGISSGVLMLTWPLDADQFINARLIVDELGLAIRACEGGPQTIPDPTELAQIIAQSFNHPKKVLVKKFSNAASEAVSSNDMNAFVNQLHEIKSK</sequence>
<keyword evidence="2" id="KW-1185">Reference proteome</keyword>
<evidence type="ECO:0000313" key="1">
    <source>
        <dbReference type="EMBL" id="KAI5660084.1"/>
    </source>
</evidence>
<accession>A0ACC0AGY6</accession>
<evidence type="ECO:0000313" key="2">
    <source>
        <dbReference type="Proteomes" id="UP001060085"/>
    </source>
</evidence>
<dbReference type="Proteomes" id="UP001060085">
    <property type="component" value="Linkage Group LG06"/>
</dbReference>
<comment type="caution">
    <text evidence="1">The sequence shown here is derived from an EMBL/GenBank/DDBJ whole genome shotgun (WGS) entry which is preliminary data.</text>
</comment>